<reference evidence="1 2" key="1">
    <citation type="journal article" date="2020" name="G3 (Bethesda)">
        <title>Improved Reference Genome for Cyclotella cryptica CCMP332, a Model for Cell Wall Morphogenesis, Salinity Adaptation, and Lipid Production in Diatoms (Bacillariophyta).</title>
        <authorList>
            <person name="Roberts W.R."/>
            <person name="Downey K.M."/>
            <person name="Ruck E.C."/>
            <person name="Traller J.C."/>
            <person name="Alverson A.J."/>
        </authorList>
    </citation>
    <scope>NUCLEOTIDE SEQUENCE [LARGE SCALE GENOMIC DNA]</scope>
    <source>
        <strain evidence="1 2">CCMP332</strain>
    </source>
</reference>
<dbReference type="Proteomes" id="UP001516023">
    <property type="component" value="Unassembled WGS sequence"/>
</dbReference>
<evidence type="ECO:0000313" key="2">
    <source>
        <dbReference type="Proteomes" id="UP001516023"/>
    </source>
</evidence>
<comment type="caution">
    <text evidence="1">The sequence shown here is derived from an EMBL/GenBank/DDBJ whole genome shotgun (WGS) entry which is preliminary data.</text>
</comment>
<accession>A0ABD3PMU0</accession>
<keyword evidence="2" id="KW-1185">Reference proteome</keyword>
<gene>
    <name evidence="1" type="ORF">HJC23_008554</name>
</gene>
<sequence>MALLMRAVFLRLTMMIDQYGSCKRSVLDLGKRMTANMSQHSDVYAPLIIGAGQGTTGTHVFVDATCALGFVSLHYGIGCLPKHVLNMSSQTQDKRTVNGNTRTPLQLLHAYKHYRILLQRHQHMTSGLLKVLNNNDTDPLQFRDQILRDLEDIITWEKHYKVGLALHDTPYPMLMPEILKIVQKHYGHESKPIILLSERDPEEYVERRIQSHGSYSWICRPPSSQTITIEKMKPVTLEGGAFDLVGCINRSVSSSEKPVRLHHIFYTMQEASKMDHRKFLVDSFRNYQDTVREASIFRYNMFNKENKTITNELASMIRKSMAESLTGSHNKLMMKEGVTFLGFDRFFIDGHLRAYSGKSHNVISDALVDILVFKNQVNLS</sequence>
<proteinExistence type="predicted"/>
<dbReference type="EMBL" id="JABMIG020000146">
    <property type="protein sequence ID" value="KAL3789092.1"/>
    <property type="molecule type" value="Genomic_DNA"/>
</dbReference>
<organism evidence="1 2">
    <name type="scientific">Cyclotella cryptica</name>
    <dbReference type="NCBI Taxonomy" id="29204"/>
    <lineage>
        <taxon>Eukaryota</taxon>
        <taxon>Sar</taxon>
        <taxon>Stramenopiles</taxon>
        <taxon>Ochrophyta</taxon>
        <taxon>Bacillariophyta</taxon>
        <taxon>Coscinodiscophyceae</taxon>
        <taxon>Thalassiosirophycidae</taxon>
        <taxon>Stephanodiscales</taxon>
        <taxon>Stephanodiscaceae</taxon>
        <taxon>Cyclotella</taxon>
    </lineage>
</organism>
<protein>
    <submittedName>
        <fullName evidence="1">Uncharacterized protein</fullName>
    </submittedName>
</protein>
<evidence type="ECO:0000313" key="1">
    <source>
        <dbReference type="EMBL" id="KAL3789092.1"/>
    </source>
</evidence>
<name>A0ABD3PMU0_9STRA</name>
<dbReference type="AlphaFoldDB" id="A0ABD3PMU0"/>